<feature type="domain" description="MnmG N-terminal" evidence="9">
    <location>
        <begin position="4"/>
        <end position="178"/>
    </location>
</feature>
<dbReference type="GO" id="GO:0047151">
    <property type="term" value="F:tRNA (uracil(54)-C5)-methyltransferase activity, 5,10-methylenetetrahydrofolate-dependent"/>
    <property type="evidence" value="ECO:0007669"/>
    <property type="project" value="UniProtKB-EC"/>
</dbReference>
<keyword evidence="11" id="KW-1185">Reference proteome</keyword>
<dbReference type="SUPFAM" id="SSF51905">
    <property type="entry name" value="FAD/NAD(P)-binding domain"/>
    <property type="match status" value="1"/>
</dbReference>
<evidence type="ECO:0000256" key="7">
    <source>
        <dbReference type="ARBA" id="ARBA00023004"/>
    </source>
</evidence>
<keyword evidence="10" id="KW-0489">Methyltransferase</keyword>
<comment type="caution">
    <text evidence="10">The sequence shown here is derived from an EMBL/GenBank/DDBJ whole genome shotgun (WGS) entry which is preliminary data.</text>
</comment>
<feature type="domain" description="MnmG N-terminal" evidence="9">
    <location>
        <begin position="274"/>
        <end position="353"/>
    </location>
</feature>
<proteinExistence type="predicted"/>
<sequence>MPRVVVAGGGWAGCAAALAARQAGAEVTLLERTDMLLGTGLVGGIMRNNGRFTAAEEMIALGGGRLFQLTDSVTRHRNIHFAGHRHAWLYDVARIEPLVRQALQEAGVEVRTLSRVTAVQVAGNSLQAVHTEGGQIYHGEAFIDATGTAGPPANCRRYGNGCAMCIYRCPTFGGRLGLAALAGVKEYAALRRGGGRGALSGSCKLHKGSLAPWLVSELEEKGVAVLPVPSDLPGKGELLQRKACQQYALPEYAANVILLDTGHAKLMAPFFPLEALRRVAGLVNARFEDPYAGGTGNSVRFLAMVPRDDTLQVRGLVNVFCAGEKAGPFVGHTEAIVTGTLAGHNAVRLLAGRELLVLPSTLAVGDIIVYASRQVDKGDGLYQRFTFSGSVYFERMQNLELYTTDREVIRKRVADLAGIFSVPLLGRKKAPGAEY</sequence>
<dbReference type="RefSeq" id="WP_062282822.1">
    <property type="nucleotide sequence ID" value="NZ_LTBC01000003.1"/>
</dbReference>
<dbReference type="EMBL" id="LTBC01000003">
    <property type="protein sequence ID" value="KYH32620.1"/>
    <property type="molecule type" value="Genomic_DNA"/>
</dbReference>
<evidence type="ECO:0000256" key="8">
    <source>
        <dbReference type="ARBA" id="ARBA00023014"/>
    </source>
</evidence>
<dbReference type="OrthoDB" id="2181at2"/>
<evidence type="ECO:0000256" key="2">
    <source>
        <dbReference type="ARBA" id="ARBA00022485"/>
    </source>
</evidence>
<evidence type="ECO:0000256" key="4">
    <source>
        <dbReference type="ARBA" id="ARBA00022723"/>
    </source>
</evidence>
<keyword evidence="3" id="KW-0285">Flavoprotein</keyword>
<reference evidence="10 11" key="1">
    <citation type="submission" date="2016-02" db="EMBL/GenBank/DDBJ databases">
        <title>Genome sequence of Moorella mulderi DSM 14980.</title>
        <authorList>
            <person name="Poehlein A."/>
            <person name="Daniel R."/>
        </authorList>
    </citation>
    <scope>NUCLEOTIDE SEQUENCE [LARGE SCALE GENOMIC DNA]</scope>
    <source>
        <strain evidence="10 11">DSM 14980</strain>
    </source>
</reference>
<evidence type="ECO:0000256" key="6">
    <source>
        <dbReference type="ARBA" id="ARBA00023002"/>
    </source>
</evidence>
<keyword evidence="7" id="KW-0408">Iron</keyword>
<dbReference type="InterPro" id="IPR039650">
    <property type="entry name" value="HdrA-like"/>
</dbReference>
<name>A0A151AYH3_9FIRM</name>
<dbReference type="Gene3D" id="3.50.50.60">
    <property type="entry name" value="FAD/NAD(P)-binding domain"/>
    <property type="match status" value="2"/>
</dbReference>
<organism evidence="10 11">
    <name type="scientific">Moorella mulderi DSM 14980</name>
    <dbReference type="NCBI Taxonomy" id="1122241"/>
    <lineage>
        <taxon>Bacteria</taxon>
        <taxon>Bacillati</taxon>
        <taxon>Bacillota</taxon>
        <taxon>Clostridia</taxon>
        <taxon>Neomoorellales</taxon>
        <taxon>Neomoorellaceae</taxon>
        <taxon>Neomoorella</taxon>
    </lineage>
</organism>
<evidence type="ECO:0000313" key="10">
    <source>
        <dbReference type="EMBL" id="KYH32620.1"/>
    </source>
</evidence>
<keyword evidence="8" id="KW-0411">Iron-sulfur</keyword>
<dbReference type="GO" id="GO:0051539">
    <property type="term" value="F:4 iron, 4 sulfur cluster binding"/>
    <property type="evidence" value="ECO:0007669"/>
    <property type="project" value="UniProtKB-KW"/>
</dbReference>
<evidence type="ECO:0000256" key="1">
    <source>
        <dbReference type="ARBA" id="ARBA00001974"/>
    </source>
</evidence>
<dbReference type="Pfam" id="PF01134">
    <property type="entry name" value="GIDA"/>
    <property type="match status" value="2"/>
</dbReference>
<keyword evidence="2" id="KW-0004">4Fe-4S</keyword>
<dbReference type="PANTHER" id="PTHR43498:SF1">
    <property type="entry name" value="COB--COM HETERODISULFIDE REDUCTASE IRON-SULFUR SUBUNIT A"/>
    <property type="match status" value="1"/>
</dbReference>
<comment type="cofactor">
    <cofactor evidence="1">
        <name>FAD</name>
        <dbReference type="ChEBI" id="CHEBI:57692"/>
    </cofactor>
</comment>
<dbReference type="AlphaFoldDB" id="A0A151AYH3"/>
<dbReference type="InterPro" id="IPR036188">
    <property type="entry name" value="FAD/NAD-bd_sf"/>
</dbReference>
<gene>
    <name evidence="10" type="primary">trmFO_1</name>
    <name evidence="10" type="ORF">MOMUL_12220</name>
</gene>
<protein>
    <submittedName>
        <fullName evidence="10">Methylenetetrahydrofolate--tRNA-(Uracil-5-)-methyltransferase TrmFO</fullName>
        <ecNumber evidence="10">2.1.1.74</ecNumber>
    </submittedName>
</protein>
<keyword evidence="10" id="KW-0808">Transferase</keyword>
<evidence type="ECO:0000259" key="9">
    <source>
        <dbReference type="Pfam" id="PF01134"/>
    </source>
</evidence>
<accession>A0A151AYH3</accession>
<dbReference type="PANTHER" id="PTHR43498">
    <property type="entry name" value="FERREDOXIN:COB-COM HETERODISULFIDE REDUCTASE SUBUNIT A"/>
    <property type="match status" value="1"/>
</dbReference>
<keyword evidence="6" id="KW-0560">Oxidoreductase</keyword>
<dbReference type="GO" id="GO:0046872">
    <property type="term" value="F:metal ion binding"/>
    <property type="evidence" value="ECO:0007669"/>
    <property type="project" value="UniProtKB-KW"/>
</dbReference>
<dbReference type="Proteomes" id="UP000075670">
    <property type="component" value="Unassembled WGS sequence"/>
</dbReference>
<dbReference type="GO" id="GO:0032259">
    <property type="term" value="P:methylation"/>
    <property type="evidence" value="ECO:0007669"/>
    <property type="project" value="UniProtKB-KW"/>
</dbReference>
<dbReference type="GO" id="GO:0016491">
    <property type="term" value="F:oxidoreductase activity"/>
    <property type="evidence" value="ECO:0007669"/>
    <property type="project" value="UniProtKB-KW"/>
</dbReference>
<dbReference type="PATRIC" id="fig|1122241.3.peg.1283"/>
<dbReference type="EC" id="2.1.1.74" evidence="10"/>
<evidence type="ECO:0000256" key="3">
    <source>
        <dbReference type="ARBA" id="ARBA00022630"/>
    </source>
</evidence>
<keyword evidence="5" id="KW-0274">FAD</keyword>
<dbReference type="InterPro" id="IPR040131">
    <property type="entry name" value="MnmG_N"/>
</dbReference>
<evidence type="ECO:0000313" key="11">
    <source>
        <dbReference type="Proteomes" id="UP000075670"/>
    </source>
</evidence>
<evidence type="ECO:0000256" key="5">
    <source>
        <dbReference type="ARBA" id="ARBA00022827"/>
    </source>
</evidence>
<keyword evidence="4" id="KW-0479">Metal-binding</keyword>